<accession>A0A7S3JYU0</accession>
<evidence type="ECO:0000256" key="4">
    <source>
        <dbReference type="SAM" id="Phobius"/>
    </source>
</evidence>
<evidence type="ECO:0000256" key="2">
    <source>
        <dbReference type="ARBA" id="ARBA00022898"/>
    </source>
</evidence>
<evidence type="ECO:0000256" key="3">
    <source>
        <dbReference type="SAM" id="MobiDB-lite"/>
    </source>
</evidence>
<dbReference type="InterPro" id="IPR015421">
    <property type="entry name" value="PyrdxlP-dep_Trfase_major"/>
</dbReference>
<dbReference type="GO" id="GO:0005739">
    <property type="term" value="C:mitochondrion"/>
    <property type="evidence" value="ECO:0007669"/>
    <property type="project" value="TreeGrafter"/>
</dbReference>
<comment type="similarity">
    <text evidence="1">Belongs to the class-III pyridoxal-phosphate-dependent aminotransferase family.</text>
</comment>
<keyword evidence="4" id="KW-0472">Membrane</keyword>
<dbReference type="InterPro" id="IPR005814">
    <property type="entry name" value="Aminotrans_3"/>
</dbReference>
<organism evidence="5">
    <name type="scientific">Aureoumbra lagunensis</name>
    <dbReference type="NCBI Taxonomy" id="44058"/>
    <lineage>
        <taxon>Eukaryota</taxon>
        <taxon>Sar</taxon>
        <taxon>Stramenopiles</taxon>
        <taxon>Ochrophyta</taxon>
        <taxon>Pelagophyceae</taxon>
        <taxon>Pelagomonadales</taxon>
        <taxon>Aureoumbra</taxon>
    </lineage>
</organism>
<dbReference type="GO" id="GO:0008483">
    <property type="term" value="F:transaminase activity"/>
    <property type="evidence" value="ECO:0007669"/>
    <property type="project" value="InterPro"/>
</dbReference>
<dbReference type="InterPro" id="IPR015424">
    <property type="entry name" value="PyrdxlP-dep_Trfase"/>
</dbReference>
<dbReference type="PANTHER" id="PTHR45688:SF13">
    <property type="entry name" value="ALANINE--GLYOXYLATE AMINOTRANSFERASE 2-LIKE"/>
    <property type="match status" value="1"/>
</dbReference>
<sequence length="608" mass="67741">MNDGKHGLFLLFAGGIGGVFISALFREFVLEKWYQRNVPYASRRRRRQREEDGDESKDVLSMVIDMIRGKRSALLQVDKEKVFKMRKKWMSKVQTISYENTNPLLMIKAYGSYMYDEKNNKYLDTRNNVCHVGHSEKNVARAVADQVAILNTNTRYLHPNVTALAKRIVETMPKDSEIRKNGVVFFVNSGSEANDLALRMSRNYACQQGIIVLDGAYHGHTYSTIEISPYKYNFVGNSIDSKGKSLNKPKYVQAANIPDTYRGRASAKALVTDIERAAIHLENDGHGLAAIFVESFMSVAGVIVPPPTYLQQAFKYVRKRGGVCICDEIQTGLGRTADTDFPNIWYAFERHQVEPDIVTLGKPLGNGMPIACVVTTRKIADAFATGPEYFNTFGGNPVCCAAALVVLDLVEDSLRKNAIRVGTYLKQRLTQELCGQDSSSIDDDESFKHLVVSNIREREKEKKNYIKKQKTRRSSSAGTYSSDSEVDDIYAKEKSQITPPRVSKRPRSVVTIGDVRGAGLYLGIEFVTNFASRQPATAAASLLCSALVQKHQILTSLDGPYQNVLVIKPPLCFSKQNAATFINALKTEMLHLDTLPPEYLAGVAPTPT</sequence>
<dbReference type="InterPro" id="IPR015422">
    <property type="entry name" value="PyrdxlP-dep_Trfase_small"/>
</dbReference>
<dbReference type="GO" id="GO:0030170">
    <property type="term" value="F:pyridoxal phosphate binding"/>
    <property type="evidence" value="ECO:0007669"/>
    <property type="project" value="InterPro"/>
</dbReference>
<dbReference type="Pfam" id="PF00202">
    <property type="entry name" value="Aminotran_3"/>
    <property type="match status" value="1"/>
</dbReference>
<name>A0A7S3JYU0_9STRA</name>
<feature type="region of interest" description="Disordered" evidence="3">
    <location>
        <begin position="462"/>
        <end position="482"/>
    </location>
</feature>
<dbReference type="AlphaFoldDB" id="A0A7S3JYU0"/>
<dbReference type="SUPFAM" id="SSF53383">
    <property type="entry name" value="PLP-dependent transferases"/>
    <property type="match status" value="2"/>
</dbReference>
<dbReference type="PANTHER" id="PTHR45688">
    <property type="match status" value="1"/>
</dbReference>
<dbReference type="CDD" id="cd00610">
    <property type="entry name" value="OAT_like"/>
    <property type="match status" value="1"/>
</dbReference>
<reference evidence="5" key="1">
    <citation type="submission" date="2021-01" db="EMBL/GenBank/DDBJ databases">
        <authorList>
            <person name="Corre E."/>
            <person name="Pelletier E."/>
            <person name="Niang G."/>
            <person name="Scheremetjew M."/>
            <person name="Finn R."/>
            <person name="Kale V."/>
            <person name="Holt S."/>
            <person name="Cochrane G."/>
            <person name="Meng A."/>
            <person name="Brown T."/>
            <person name="Cohen L."/>
        </authorList>
    </citation>
    <scope>NUCLEOTIDE SEQUENCE</scope>
    <source>
        <strain evidence="5">CCMP1510</strain>
    </source>
</reference>
<proteinExistence type="inferred from homology"/>
<keyword evidence="4" id="KW-1133">Transmembrane helix</keyword>
<protein>
    <submittedName>
        <fullName evidence="5">Uncharacterized protein</fullName>
    </submittedName>
</protein>
<gene>
    <name evidence="5" type="ORF">ALAG00032_LOCUS8216</name>
</gene>
<feature type="transmembrane region" description="Helical" evidence="4">
    <location>
        <begin position="6"/>
        <end position="25"/>
    </location>
</feature>
<dbReference type="EMBL" id="HBIJ01012074">
    <property type="protein sequence ID" value="CAE0367459.1"/>
    <property type="molecule type" value="Transcribed_RNA"/>
</dbReference>
<dbReference type="Gene3D" id="3.40.640.10">
    <property type="entry name" value="Type I PLP-dependent aspartate aminotransferase-like (Major domain)"/>
    <property type="match status" value="1"/>
</dbReference>
<dbReference type="Gene3D" id="3.90.1150.10">
    <property type="entry name" value="Aspartate Aminotransferase, domain 1"/>
    <property type="match status" value="2"/>
</dbReference>
<keyword evidence="2" id="KW-0663">Pyridoxal phosphate</keyword>
<evidence type="ECO:0000313" key="5">
    <source>
        <dbReference type="EMBL" id="CAE0367459.1"/>
    </source>
</evidence>
<keyword evidence="4" id="KW-0812">Transmembrane</keyword>
<evidence type="ECO:0000256" key="1">
    <source>
        <dbReference type="ARBA" id="ARBA00008954"/>
    </source>
</evidence>